<dbReference type="CDD" id="cd00075">
    <property type="entry name" value="HATPase"/>
    <property type="match status" value="1"/>
</dbReference>
<dbReference type="PANTHER" id="PTHR44936">
    <property type="entry name" value="SENSOR PROTEIN CREC"/>
    <property type="match status" value="1"/>
</dbReference>
<dbReference type="SUPFAM" id="SSF55874">
    <property type="entry name" value="ATPase domain of HSP90 chaperone/DNA topoisomerase II/histidine kinase"/>
    <property type="match status" value="1"/>
</dbReference>
<dbReference type="Pfam" id="PF00672">
    <property type="entry name" value="HAMP"/>
    <property type="match status" value="1"/>
</dbReference>
<keyword evidence="10" id="KW-0418">Kinase</keyword>
<dbReference type="KEGG" id="poz:I0K15_18170"/>
<keyword evidence="4" id="KW-1003">Cell membrane</keyword>
<dbReference type="Gene3D" id="1.10.287.130">
    <property type="match status" value="1"/>
</dbReference>
<proteinExistence type="predicted"/>
<dbReference type="InterPro" id="IPR003660">
    <property type="entry name" value="HAMP_dom"/>
</dbReference>
<evidence type="ECO:0000259" key="16">
    <source>
        <dbReference type="PROSITE" id="PS50109"/>
    </source>
</evidence>
<dbReference type="PRINTS" id="PR00344">
    <property type="entry name" value="BCTRLSENSOR"/>
</dbReference>
<comment type="catalytic activity">
    <reaction evidence="1">
        <text>ATP + protein L-histidine = ADP + protein N-phospho-L-histidine.</text>
        <dbReference type="EC" id="2.7.13.3"/>
    </reaction>
</comment>
<keyword evidence="6" id="KW-0597">Phosphoprotein</keyword>
<evidence type="ECO:0000256" key="14">
    <source>
        <dbReference type="ARBA" id="ARBA00023136"/>
    </source>
</evidence>
<evidence type="ECO:0000313" key="19">
    <source>
        <dbReference type="Proteomes" id="UP000594800"/>
    </source>
</evidence>
<organism evidence="18 19">
    <name type="scientific">Pontivivens ytuae</name>
    <dbReference type="NCBI Taxonomy" id="2789856"/>
    <lineage>
        <taxon>Bacteria</taxon>
        <taxon>Pseudomonadati</taxon>
        <taxon>Pseudomonadota</taxon>
        <taxon>Alphaproteobacteria</taxon>
        <taxon>Rhodobacterales</taxon>
        <taxon>Paracoccaceae</taxon>
        <taxon>Pontivivens</taxon>
    </lineage>
</organism>
<dbReference type="PROSITE" id="PS50885">
    <property type="entry name" value="HAMP"/>
    <property type="match status" value="1"/>
</dbReference>
<dbReference type="RefSeq" id="WP_196102890.1">
    <property type="nucleotide sequence ID" value="NZ_CP064942.1"/>
</dbReference>
<name>A0A7S9LRA7_9RHOB</name>
<evidence type="ECO:0000256" key="5">
    <source>
        <dbReference type="ARBA" id="ARBA00022519"/>
    </source>
</evidence>
<dbReference type="InterPro" id="IPR003594">
    <property type="entry name" value="HATPase_dom"/>
</dbReference>
<keyword evidence="8 15" id="KW-0812">Transmembrane</keyword>
<keyword evidence="11" id="KW-0067">ATP-binding</keyword>
<protein>
    <recommendedName>
        <fullName evidence="3">histidine kinase</fullName>
        <ecNumber evidence="3">2.7.13.3</ecNumber>
    </recommendedName>
</protein>
<feature type="domain" description="HAMP" evidence="17">
    <location>
        <begin position="187"/>
        <end position="238"/>
    </location>
</feature>
<dbReference type="SMART" id="SM00304">
    <property type="entry name" value="HAMP"/>
    <property type="match status" value="1"/>
</dbReference>
<evidence type="ECO:0000256" key="15">
    <source>
        <dbReference type="SAM" id="Phobius"/>
    </source>
</evidence>
<sequence length="446" mass="47575">MTFLRNMRLYWRDSLTAQTASLMLLCLVGAQWASIWAFCDERAAMLRGVATETLARELSLLAAAGPGAHLPPQEGVHVWTSAERPRSLSDAPPQAVASLEPAQRTAFFAAWADEPAGPLDWRSGPAGVSLADAGRRAAVLTLPAPGGGWLNATLAMPRWTDPWAQQSWSALLFTSIALIAAAVGISHRVIRPMRALGRAADNFAGAQPTPVTVGGPGEVGRSIAAFNTMLERISVLVGERTRMLSALGHDLRTPMTRLRLRAHLIAEDDLRAPVLRDLDEIEDLTERALELARGGGAEPMRRADLRAFLTTLADDLQDADLSVALGTMADVSAPVQRGSLRRAVTNLVENANRYADGAHLALEADADRLRIIVSDDGPGIPEERLSDVVEPFLRLEKSRARRTGGSGLGLALANATAEAHGGALLLRNRPKGGLAAILELPSGSSR</sequence>
<comment type="subcellular location">
    <subcellularLocation>
        <location evidence="2">Cell inner membrane</location>
        <topology evidence="2">Multi-pass membrane protein</topology>
    </subcellularLocation>
</comment>
<dbReference type="Proteomes" id="UP000594800">
    <property type="component" value="Chromosome"/>
</dbReference>
<dbReference type="PANTHER" id="PTHR44936:SF5">
    <property type="entry name" value="SENSOR HISTIDINE KINASE ENVZ"/>
    <property type="match status" value="1"/>
</dbReference>
<keyword evidence="12 15" id="KW-1133">Transmembrane helix</keyword>
<keyword evidence="13" id="KW-0902">Two-component regulatory system</keyword>
<evidence type="ECO:0000256" key="9">
    <source>
        <dbReference type="ARBA" id="ARBA00022741"/>
    </source>
</evidence>
<evidence type="ECO:0000313" key="18">
    <source>
        <dbReference type="EMBL" id="QPH53681.1"/>
    </source>
</evidence>
<evidence type="ECO:0000256" key="3">
    <source>
        <dbReference type="ARBA" id="ARBA00012438"/>
    </source>
</evidence>
<evidence type="ECO:0000256" key="4">
    <source>
        <dbReference type="ARBA" id="ARBA00022475"/>
    </source>
</evidence>
<evidence type="ECO:0000256" key="12">
    <source>
        <dbReference type="ARBA" id="ARBA00022989"/>
    </source>
</evidence>
<keyword evidence="14 15" id="KW-0472">Membrane</keyword>
<dbReference type="AlphaFoldDB" id="A0A7S9LRA7"/>
<dbReference type="SUPFAM" id="SSF47384">
    <property type="entry name" value="Homodimeric domain of signal transducing histidine kinase"/>
    <property type="match status" value="1"/>
</dbReference>
<evidence type="ECO:0000256" key="6">
    <source>
        <dbReference type="ARBA" id="ARBA00022553"/>
    </source>
</evidence>
<dbReference type="GO" id="GO:0000155">
    <property type="term" value="F:phosphorelay sensor kinase activity"/>
    <property type="evidence" value="ECO:0007669"/>
    <property type="project" value="InterPro"/>
</dbReference>
<dbReference type="CDD" id="cd00082">
    <property type="entry name" value="HisKA"/>
    <property type="match status" value="1"/>
</dbReference>
<dbReference type="InterPro" id="IPR003661">
    <property type="entry name" value="HisK_dim/P_dom"/>
</dbReference>
<evidence type="ECO:0000256" key="8">
    <source>
        <dbReference type="ARBA" id="ARBA00022692"/>
    </source>
</evidence>
<dbReference type="InterPro" id="IPR036890">
    <property type="entry name" value="HATPase_C_sf"/>
</dbReference>
<feature type="domain" description="Histidine kinase" evidence="16">
    <location>
        <begin position="246"/>
        <end position="444"/>
    </location>
</feature>
<dbReference type="CDD" id="cd06225">
    <property type="entry name" value="HAMP"/>
    <property type="match status" value="1"/>
</dbReference>
<evidence type="ECO:0000256" key="7">
    <source>
        <dbReference type="ARBA" id="ARBA00022679"/>
    </source>
</evidence>
<evidence type="ECO:0000259" key="17">
    <source>
        <dbReference type="PROSITE" id="PS50885"/>
    </source>
</evidence>
<dbReference type="EMBL" id="CP064942">
    <property type="protein sequence ID" value="QPH53681.1"/>
    <property type="molecule type" value="Genomic_DNA"/>
</dbReference>
<dbReference type="Gene3D" id="3.30.565.10">
    <property type="entry name" value="Histidine kinase-like ATPase, C-terminal domain"/>
    <property type="match status" value="1"/>
</dbReference>
<dbReference type="GO" id="GO:0005524">
    <property type="term" value="F:ATP binding"/>
    <property type="evidence" value="ECO:0007669"/>
    <property type="project" value="UniProtKB-KW"/>
</dbReference>
<dbReference type="InterPro" id="IPR036097">
    <property type="entry name" value="HisK_dim/P_sf"/>
</dbReference>
<keyword evidence="19" id="KW-1185">Reference proteome</keyword>
<evidence type="ECO:0000256" key="2">
    <source>
        <dbReference type="ARBA" id="ARBA00004429"/>
    </source>
</evidence>
<keyword evidence="5" id="KW-0997">Cell inner membrane</keyword>
<dbReference type="Pfam" id="PF00512">
    <property type="entry name" value="HisKA"/>
    <property type="match status" value="1"/>
</dbReference>
<evidence type="ECO:0000256" key="13">
    <source>
        <dbReference type="ARBA" id="ARBA00023012"/>
    </source>
</evidence>
<dbReference type="InterPro" id="IPR005467">
    <property type="entry name" value="His_kinase_dom"/>
</dbReference>
<dbReference type="PROSITE" id="PS50109">
    <property type="entry name" value="HIS_KIN"/>
    <property type="match status" value="1"/>
</dbReference>
<evidence type="ECO:0000256" key="1">
    <source>
        <dbReference type="ARBA" id="ARBA00000085"/>
    </source>
</evidence>
<dbReference type="InterPro" id="IPR004358">
    <property type="entry name" value="Sig_transdc_His_kin-like_C"/>
</dbReference>
<dbReference type="SMART" id="SM00388">
    <property type="entry name" value="HisKA"/>
    <property type="match status" value="1"/>
</dbReference>
<gene>
    <name evidence="18" type="ORF">I0K15_18170</name>
</gene>
<keyword evidence="9" id="KW-0547">Nucleotide-binding</keyword>
<keyword evidence="7" id="KW-0808">Transferase</keyword>
<dbReference type="SMART" id="SM00387">
    <property type="entry name" value="HATPase_c"/>
    <property type="match status" value="1"/>
</dbReference>
<dbReference type="GO" id="GO:0005886">
    <property type="term" value="C:plasma membrane"/>
    <property type="evidence" value="ECO:0007669"/>
    <property type="project" value="UniProtKB-SubCell"/>
</dbReference>
<evidence type="ECO:0000256" key="10">
    <source>
        <dbReference type="ARBA" id="ARBA00022777"/>
    </source>
</evidence>
<dbReference type="Pfam" id="PF02518">
    <property type="entry name" value="HATPase_c"/>
    <property type="match status" value="1"/>
</dbReference>
<reference evidence="18 19" key="1">
    <citation type="submission" date="2020-11" db="EMBL/GenBank/DDBJ databases">
        <title>Description of Pontivivens ytuae sp. nov. isolated from deep sea sediment of Mariana Trench.</title>
        <authorList>
            <person name="Wang Z."/>
            <person name="Sun Q.-L."/>
            <person name="Xu X.-D."/>
            <person name="Tang Y.-Z."/>
            <person name="Zhang J."/>
        </authorList>
    </citation>
    <scope>NUCLEOTIDE SEQUENCE [LARGE SCALE GENOMIC DNA]</scope>
    <source>
        <strain evidence="18 19">MT2928</strain>
    </source>
</reference>
<dbReference type="InterPro" id="IPR050980">
    <property type="entry name" value="2C_sensor_his_kinase"/>
</dbReference>
<evidence type="ECO:0000256" key="11">
    <source>
        <dbReference type="ARBA" id="ARBA00022840"/>
    </source>
</evidence>
<dbReference type="EC" id="2.7.13.3" evidence="3"/>
<feature type="transmembrane region" description="Helical" evidence="15">
    <location>
        <begin position="168"/>
        <end position="190"/>
    </location>
</feature>
<accession>A0A7S9LRA7</accession>